<dbReference type="EMBL" id="LT635764">
    <property type="protein sequence ID" value="SGZ49594.1"/>
    <property type="molecule type" value="Genomic_DNA"/>
</dbReference>
<evidence type="ECO:0000259" key="5">
    <source>
        <dbReference type="Pfam" id="PF08784"/>
    </source>
</evidence>
<accession>A0A1L0BH55</accession>
<dbReference type="Pfam" id="PF08784">
    <property type="entry name" value="RPA_C"/>
    <property type="match status" value="1"/>
</dbReference>
<dbReference type="GO" id="GO:0005662">
    <property type="term" value="C:DNA replication factor A complex"/>
    <property type="evidence" value="ECO:0007669"/>
    <property type="project" value="TreeGrafter"/>
</dbReference>
<dbReference type="GO" id="GO:0035861">
    <property type="term" value="C:site of double-strand break"/>
    <property type="evidence" value="ECO:0007669"/>
    <property type="project" value="TreeGrafter"/>
</dbReference>
<feature type="domain" description="Replication protein A C-terminal" evidence="5">
    <location>
        <begin position="186"/>
        <end position="246"/>
    </location>
</feature>
<evidence type="ECO:0000256" key="3">
    <source>
        <dbReference type="ARBA" id="ARBA00023125"/>
    </source>
</evidence>
<evidence type="ECO:0000313" key="6">
    <source>
        <dbReference type="EMBL" id="SGZ49594.1"/>
    </source>
</evidence>
<dbReference type="PANTHER" id="PTHR13989:SF16">
    <property type="entry name" value="REPLICATION PROTEIN A2"/>
    <property type="match status" value="1"/>
</dbReference>
<dbReference type="Proteomes" id="UP000182259">
    <property type="component" value="Chromosome I"/>
</dbReference>
<sequence>MDYGNYGNYGEGGFNQDAQYSEYNNSQRQQTRSTLSPVTIKQIHDSKQPVPDGEFEVNNVSLNMVSFVGVIRKVENFTSGVTVTIEDGTGSVDVKIWVKENLSTPAEESEKYLALESKYVYVTGALKEMQLKKAIQHATIREVADYNEVLYHMLYAIENHLEAQGLLKGGAKQENGLFVSENGGGLSAKLDVTDQIMNVISSNTASMPEGVPVGWISDQLGILVDVVKEKCNQLSELGRVYQGYDEGSYCSV</sequence>
<dbReference type="GO" id="GO:0000724">
    <property type="term" value="P:double-strand break repair via homologous recombination"/>
    <property type="evidence" value="ECO:0007669"/>
    <property type="project" value="TreeGrafter"/>
</dbReference>
<dbReference type="SUPFAM" id="SSF50249">
    <property type="entry name" value="Nucleic acid-binding proteins"/>
    <property type="match status" value="1"/>
</dbReference>
<comment type="subcellular location">
    <subcellularLocation>
        <location evidence="1">Nucleus</location>
    </subcellularLocation>
</comment>
<dbReference type="Gene3D" id="2.40.50.140">
    <property type="entry name" value="Nucleic acid-binding proteins"/>
    <property type="match status" value="1"/>
</dbReference>
<dbReference type="GO" id="GO:0000781">
    <property type="term" value="C:chromosome, telomeric region"/>
    <property type="evidence" value="ECO:0007669"/>
    <property type="project" value="TreeGrafter"/>
</dbReference>
<evidence type="ECO:0000256" key="2">
    <source>
        <dbReference type="ARBA" id="ARBA00022705"/>
    </source>
</evidence>
<dbReference type="GO" id="GO:0003697">
    <property type="term" value="F:single-stranded DNA binding"/>
    <property type="evidence" value="ECO:0007669"/>
    <property type="project" value="TreeGrafter"/>
</dbReference>
<dbReference type="GO" id="GO:0006260">
    <property type="term" value="P:DNA replication"/>
    <property type="evidence" value="ECO:0007669"/>
    <property type="project" value="UniProtKB-KW"/>
</dbReference>
<dbReference type="InterPro" id="IPR012340">
    <property type="entry name" value="NA-bd_OB-fold"/>
</dbReference>
<dbReference type="PANTHER" id="PTHR13989">
    <property type="entry name" value="REPLICATION PROTEIN A-RELATED"/>
    <property type="match status" value="1"/>
</dbReference>
<dbReference type="InterPro" id="IPR040260">
    <property type="entry name" value="RFA2-like"/>
</dbReference>
<dbReference type="InterPro" id="IPR036390">
    <property type="entry name" value="WH_DNA-bd_sf"/>
</dbReference>
<dbReference type="GO" id="GO:0006289">
    <property type="term" value="P:nucleotide-excision repair"/>
    <property type="evidence" value="ECO:0007669"/>
    <property type="project" value="TreeGrafter"/>
</dbReference>
<evidence type="ECO:0000313" key="7">
    <source>
        <dbReference type="Proteomes" id="UP000182259"/>
    </source>
</evidence>
<evidence type="ECO:0000256" key="1">
    <source>
        <dbReference type="ARBA" id="ARBA00004123"/>
    </source>
</evidence>
<evidence type="ECO:0000256" key="4">
    <source>
        <dbReference type="ARBA" id="ARBA00023242"/>
    </source>
</evidence>
<name>A0A1L0BH55_9ASCO</name>
<keyword evidence="2" id="KW-0235">DNA replication</keyword>
<reference evidence="6 7" key="1">
    <citation type="submission" date="2016-10" db="EMBL/GenBank/DDBJ databases">
        <authorList>
            <person name="de Groot N.N."/>
        </authorList>
    </citation>
    <scope>NUCLEOTIDE SEQUENCE [LARGE SCALE GENOMIC DNA]</scope>
    <source>
        <strain evidence="6 7">PYCC 4715</strain>
    </source>
</reference>
<keyword evidence="4" id="KW-0539">Nucleus</keyword>
<keyword evidence="3" id="KW-0238">DNA-binding</keyword>
<dbReference type="AlphaFoldDB" id="A0A1L0BH55"/>
<dbReference type="SUPFAM" id="SSF46785">
    <property type="entry name" value="Winged helix' DNA-binding domain"/>
    <property type="match status" value="1"/>
</dbReference>
<dbReference type="InterPro" id="IPR014646">
    <property type="entry name" value="Rfa2/RPA32"/>
</dbReference>
<organism evidence="6 7">
    <name type="scientific">Sungouiella intermedia</name>
    <dbReference type="NCBI Taxonomy" id="45354"/>
    <lineage>
        <taxon>Eukaryota</taxon>
        <taxon>Fungi</taxon>
        <taxon>Dikarya</taxon>
        <taxon>Ascomycota</taxon>
        <taxon>Saccharomycotina</taxon>
        <taxon>Pichiomycetes</taxon>
        <taxon>Metschnikowiaceae</taxon>
        <taxon>Sungouiella</taxon>
    </lineage>
</organism>
<protein>
    <submittedName>
        <fullName evidence="6">CIC11C00000004444</fullName>
    </submittedName>
</protein>
<gene>
    <name evidence="6" type="ORF">SAMEA4029009_CIC11G00000004444</name>
</gene>
<dbReference type="InterPro" id="IPR014892">
    <property type="entry name" value="RPA_C"/>
</dbReference>
<dbReference type="PIRSF" id="PIRSF036949">
    <property type="entry name" value="RPA32"/>
    <property type="match status" value="1"/>
</dbReference>
<dbReference type="CDD" id="cd04478">
    <property type="entry name" value="RPA2_DBD_D"/>
    <property type="match status" value="1"/>
</dbReference>
<proteinExistence type="predicted"/>